<reference evidence="3" key="1">
    <citation type="journal article" date="2019" name="Int. J. Syst. Evol. Microbiol.">
        <title>The Global Catalogue of Microorganisms (GCM) 10K type strain sequencing project: providing services to taxonomists for standard genome sequencing and annotation.</title>
        <authorList>
            <consortium name="The Broad Institute Genomics Platform"/>
            <consortium name="The Broad Institute Genome Sequencing Center for Infectious Disease"/>
            <person name="Wu L."/>
            <person name="Ma J."/>
        </authorList>
    </citation>
    <scope>NUCLEOTIDE SEQUENCE [LARGE SCALE GENOMIC DNA]</scope>
    <source>
        <strain evidence="3">CECT 7798</strain>
    </source>
</reference>
<name>A0ABV7XUG1_9FLAO</name>
<protein>
    <recommendedName>
        <fullName evidence="4">YcxB family protein</fullName>
    </recommendedName>
</protein>
<evidence type="ECO:0008006" key="4">
    <source>
        <dbReference type="Google" id="ProtNLM"/>
    </source>
</evidence>
<evidence type="ECO:0000313" key="3">
    <source>
        <dbReference type="Proteomes" id="UP001595735"/>
    </source>
</evidence>
<sequence>MRALKKLDIRKSIHSKKLIFEEGWTDRFDTLTVYFAFLALIWFSIWGIKETEISIDNGLEYLVLTCIFSFSLYVLYCKFTEKHLKEIKFDISKTEAKDRVIKYAQKRYRISTPANNLLYLNEPTDLYSPGNYEQTVIIFFKDNSILYTLLKEGSKTNLPVLLSQHFFKMQFKKILQQNEPELEIKNKSYFRSFFHG</sequence>
<keyword evidence="1" id="KW-1133">Transmembrane helix</keyword>
<organism evidence="2 3">
    <name type="scientific">Chryseobacterium tructae</name>
    <dbReference type="NCBI Taxonomy" id="1037380"/>
    <lineage>
        <taxon>Bacteria</taxon>
        <taxon>Pseudomonadati</taxon>
        <taxon>Bacteroidota</taxon>
        <taxon>Flavobacteriia</taxon>
        <taxon>Flavobacteriales</taxon>
        <taxon>Weeksellaceae</taxon>
        <taxon>Chryseobacterium group</taxon>
        <taxon>Chryseobacterium</taxon>
    </lineage>
</organism>
<dbReference type="Proteomes" id="UP001595735">
    <property type="component" value="Unassembled WGS sequence"/>
</dbReference>
<keyword evidence="1" id="KW-0472">Membrane</keyword>
<dbReference type="EMBL" id="JBHRYO010000002">
    <property type="protein sequence ID" value="MFC3756147.1"/>
    <property type="molecule type" value="Genomic_DNA"/>
</dbReference>
<keyword evidence="1" id="KW-0812">Transmembrane</keyword>
<accession>A0ABV7XUG1</accession>
<dbReference type="RefSeq" id="WP_290296431.1">
    <property type="nucleotide sequence ID" value="NZ_JAUFQR010000001.1"/>
</dbReference>
<evidence type="ECO:0000313" key="2">
    <source>
        <dbReference type="EMBL" id="MFC3756147.1"/>
    </source>
</evidence>
<comment type="caution">
    <text evidence="2">The sequence shown here is derived from an EMBL/GenBank/DDBJ whole genome shotgun (WGS) entry which is preliminary data.</text>
</comment>
<evidence type="ECO:0000256" key="1">
    <source>
        <dbReference type="SAM" id="Phobius"/>
    </source>
</evidence>
<proteinExistence type="predicted"/>
<gene>
    <name evidence="2" type="ORF">ACFONJ_09240</name>
</gene>
<feature type="transmembrane region" description="Helical" evidence="1">
    <location>
        <begin position="61"/>
        <end position="79"/>
    </location>
</feature>
<keyword evidence="3" id="KW-1185">Reference proteome</keyword>
<feature type="transmembrane region" description="Helical" evidence="1">
    <location>
        <begin position="31"/>
        <end position="49"/>
    </location>
</feature>